<dbReference type="RefSeq" id="WP_015904850.1">
    <property type="nucleotide sequence ID" value="NC_012108.1"/>
</dbReference>
<gene>
    <name evidence="2" type="ordered locus">HRM2_30050</name>
</gene>
<proteinExistence type="predicted"/>
<accession>C0QK62</accession>
<dbReference type="EMBL" id="CP001087">
    <property type="protein sequence ID" value="ACN16088.1"/>
    <property type="molecule type" value="Genomic_DNA"/>
</dbReference>
<reference evidence="2 3" key="1">
    <citation type="journal article" date="2009" name="Environ. Microbiol.">
        <title>Genome sequence of Desulfobacterium autotrophicum HRM2, a marine sulfate reducer oxidizing organic carbon completely to carbon dioxide.</title>
        <authorList>
            <person name="Strittmatter A.W."/>
            <person name="Liesegang H."/>
            <person name="Rabus R."/>
            <person name="Decker I."/>
            <person name="Amann J."/>
            <person name="Andres S."/>
            <person name="Henne A."/>
            <person name="Fricke W.F."/>
            <person name="Martinez-Arias R."/>
            <person name="Bartels D."/>
            <person name="Goesmann A."/>
            <person name="Krause L."/>
            <person name="Puehler A."/>
            <person name="Klenk H.P."/>
            <person name="Richter M."/>
            <person name="Schuler M."/>
            <person name="Gloeckner F.O."/>
            <person name="Meyerdierks A."/>
            <person name="Gottschalk G."/>
            <person name="Amann R."/>
        </authorList>
    </citation>
    <scope>NUCLEOTIDE SEQUENCE [LARGE SCALE GENOMIC DNA]</scope>
    <source>
        <strain evidence="3">ATCC 43914 / DSM 3382 / HRM2</strain>
    </source>
</reference>
<dbReference type="HOGENOM" id="CLU_449590_0_0_7"/>
<evidence type="ECO:0000313" key="3">
    <source>
        <dbReference type="Proteomes" id="UP000000442"/>
    </source>
</evidence>
<dbReference type="Proteomes" id="UP000000442">
    <property type="component" value="Chromosome"/>
</dbReference>
<dbReference type="AlphaFoldDB" id="C0QK62"/>
<dbReference type="eggNOG" id="ENOG502ZG4G">
    <property type="taxonomic scope" value="Bacteria"/>
</dbReference>
<keyword evidence="3" id="KW-1185">Reference proteome</keyword>
<feature type="chain" id="PRO_5002902435" evidence="1">
    <location>
        <begin position="26"/>
        <end position="607"/>
    </location>
</feature>
<dbReference type="KEGG" id="dat:HRM2_30050"/>
<organism evidence="2 3">
    <name type="scientific">Desulforapulum autotrophicum (strain ATCC 43914 / DSM 3382 / VKM B-1955 / HRM2)</name>
    <name type="common">Desulfobacterium autotrophicum</name>
    <dbReference type="NCBI Taxonomy" id="177437"/>
    <lineage>
        <taxon>Bacteria</taxon>
        <taxon>Pseudomonadati</taxon>
        <taxon>Thermodesulfobacteriota</taxon>
        <taxon>Desulfobacteria</taxon>
        <taxon>Desulfobacterales</taxon>
        <taxon>Desulfobacteraceae</taxon>
        <taxon>Desulforapulum</taxon>
    </lineage>
</organism>
<sequence>MNFKKSIAYAIAICAVFMFTGVAFANNHVTLKTTVPNIAKSECDQAGTITMELDSGTKMQSGDVIQFTLNNDVTACKAIDYFLALADDGPLGSIISIDPADPVTTNGASPAADLIKVTSPSDVTSASAAATAFGSGALAIDGSAATVGFRVYAQKGSQIVTMTLGYLDPSDKFRTVTATNSEKFVVEYVPTLTTTILSIKLFDEKIGGNYFFKSATSPSVAYDQNIALEDNVICINTINFSYEYVGATPDSIVASTAYKLGFSGDYTIAHVVAATAYVVQNVCKDACNTVEIASSTDQFGFKSKPSGVFDSGVYSTLAAGAAGLADRWTSTGTCDLALGNGVILRKVGDNFVANQIFTVKLELLIDGIAADDSVVWWDSTFTGGYVYDTTISNAGRCSSAGTPMTAGTLNSSVVAANATILNTEITAGSAHDSFVIDLPQVHYDYTKLVAGAKLEVKVTFGKYPCGGTTVGTMCLATFVNECATAAGTYSLLYPFATGSSNASFWSGIVVTNTSMNAVNATITLYDTKGGSGSLAVSMDAKAQYTKMIGDIVSAATFVNGTTALDTASDVQVEVTADDAVDGIMFVGGTGVMHGYLPRVFVNGVVQH</sequence>
<name>C0QK62_DESAH</name>
<keyword evidence="1" id="KW-0732">Signal</keyword>
<dbReference type="STRING" id="177437.HRM2_30050"/>
<feature type="signal peptide" evidence="1">
    <location>
        <begin position="1"/>
        <end position="25"/>
    </location>
</feature>
<protein>
    <submittedName>
        <fullName evidence="2">Uncharacterized protein</fullName>
    </submittedName>
</protein>
<evidence type="ECO:0000313" key="2">
    <source>
        <dbReference type="EMBL" id="ACN16088.1"/>
    </source>
</evidence>
<evidence type="ECO:0000256" key="1">
    <source>
        <dbReference type="SAM" id="SignalP"/>
    </source>
</evidence>